<keyword evidence="2" id="KW-1185">Reference proteome</keyword>
<dbReference type="EMBL" id="QPIW01000001">
    <property type="protein sequence ID" value="RDB07823.1"/>
    <property type="molecule type" value="Genomic_DNA"/>
</dbReference>
<proteinExistence type="predicted"/>
<sequence>MAVPAITACLPGEGDVAARYNAINQRAAVENAGMSLVQAAQNQTAYNMAFATVRKSPLGDTALTTLPTIPEDRRPKPVHPVGVVVKPCGAFGTLAYFNRQPRGLPPLAVIGGSMMRAMALRFGGENVGIRTTNGVTELPVLTQTVADCNSVDADILPGSPIFAAGFDYNDTALPDRKEVTWPTVARYITIPCPSGFDGVIKREQKCQLQYDPLSEEHEEGEILIGGDKTPNKKARINKTWDCDTAADGPATADEITAFCRDPTDVLAKPADSPLAMQAKNMRVLLEDNNPNGFYDFKCRGSGGDCTAAPVTNPEVPKGTYYRCEQSSAQTPYYVVNPQRPLQLDGAGNVVGGGASQDCGRNWTGDLTARYQVRRCNLYRNNGSGEELVRQSQTLYHIAYAGAKCSTTVNTTVACPVGNAAGRLPVVRRMTMVKPAALDWRPAIPGTADWSTSTISTNDSRQEIKDMADEKGFIVPDTTRAELDAADTNTEWALKLAAAMERRDPSSMDNKVVACDNTGEPCKVESSSEIRIVVDQTSSRPLASLLGGTFTLRNLQCVAGTGTCHPLLGDDQPKTCSGRCLVDASKGPTDITISGGNYELLLESYLAAVTKNLPPDVTITVDRVSNGNSLALFTDTGSICDLAAAKTPRLMVFGYALTNGNNNYTSTISCPALSGQAYNRPYDLLSDAISSFVGKGGQLRVYSSGEFASLWATAGIAGTTGNELVEAGSASRALADWIKNPIGGTPVSIGNPCDLVR</sequence>
<protein>
    <submittedName>
        <fullName evidence="1">Uncharacterized protein</fullName>
    </submittedName>
</protein>
<gene>
    <name evidence="1" type="ORF">DVG78_01855</name>
</gene>
<accession>A0A369IKC6</accession>
<evidence type="ECO:0000313" key="1">
    <source>
        <dbReference type="EMBL" id="RDB07823.1"/>
    </source>
</evidence>
<dbReference type="AlphaFoldDB" id="A0A369IKC6"/>
<evidence type="ECO:0000313" key="2">
    <source>
        <dbReference type="Proteomes" id="UP000253141"/>
    </source>
</evidence>
<name>A0A369IKC6_9BACT</name>
<comment type="caution">
    <text evidence="1">The sequence shown here is derived from an EMBL/GenBank/DDBJ whole genome shotgun (WGS) entry which is preliminary data.</text>
</comment>
<organism evidence="1 2">
    <name type="scientific">Runella aurantiaca</name>
    <dbReference type="NCBI Taxonomy" id="2282308"/>
    <lineage>
        <taxon>Bacteria</taxon>
        <taxon>Pseudomonadati</taxon>
        <taxon>Bacteroidota</taxon>
        <taxon>Cytophagia</taxon>
        <taxon>Cytophagales</taxon>
        <taxon>Spirosomataceae</taxon>
        <taxon>Runella</taxon>
    </lineage>
</organism>
<reference evidence="1 2" key="1">
    <citation type="submission" date="2018-07" db="EMBL/GenBank/DDBJ databases">
        <title>Genome analysis of Runella aurantiaca.</title>
        <authorList>
            <person name="Yang X."/>
        </authorList>
    </citation>
    <scope>NUCLEOTIDE SEQUENCE [LARGE SCALE GENOMIC DNA]</scope>
    <source>
        <strain evidence="1 2">YX9</strain>
    </source>
</reference>
<dbReference type="Proteomes" id="UP000253141">
    <property type="component" value="Unassembled WGS sequence"/>
</dbReference>